<feature type="compositionally biased region" description="Polar residues" evidence="4">
    <location>
        <begin position="671"/>
        <end position="702"/>
    </location>
</feature>
<dbReference type="eggNOG" id="KOG2339">
    <property type="taxonomic scope" value="Eukaryota"/>
</dbReference>
<evidence type="ECO:0000256" key="1">
    <source>
        <dbReference type="ARBA" id="ARBA00007953"/>
    </source>
</evidence>
<evidence type="ECO:0000259" key="5">
    <source>
        <dbReference type="PROSITE" id="PS50984"/>
    </source>
</evidence>
<dbReference type="STRING" id="1072389.K1XYH7"/>
<dbReference type="InterPro" id="IPR020119">
    <property type="entry name" value="PsdUridine_synth_TruD_CS"/>
</dbReference>
<dbReference type="GO" id="GO:0008033">
    <property type="term" value="P:tRNA processing"/>
    <property type="evidence" value="ECO:0007669"/>
    <property type="project" value="UniProtKB-KW"/>
</dbReference>
<feature type="region of interest" description="Disordered" evidence="4">
    <location>
        <begin position="1"/>
        <end position="62"/>
    </location>
</feature>
<dbReference type="NCBIfam" id="TIGR00094">
    <property type="entry name" value="tRNA_TruD_broad"/>
    <property type="match status" value="1"/>
</dbReference>
<comment type="similarity">
    <text evidence="1">Belongs to the pseudouridine synthase TruD family.</text>
</comment>
<feature type="compositionally biased region" description="Basic and acidic residues" evidence="4">
    <location>
        <begin position="1324"/>
        <end position="1341"/>
    </location>
</feature>
<dbReference type="KEGG" id="mbe:MBM_03666"/>
<dbReference type="PANTHER" id="PTHR13326">
    <property type="entry name" value="TRNA PSEUDOURIDINE SYNTHASE D"/>
    <property type="match status" value="1"/>
</dbReference>
<dbReference type="GO" id="GO:0009982">
    <property type="term" value="F:pseudouridine synthase activity"/>
    <property type="evidence" value="ECO:0007669"/>
    <property type="project" value="InterPro"/>
</dbReference>
<sequence>MVTQQLILDDGLPFTVTDSTSEGPSPSEEEKLTTATFTDRTVPSAKPSPSLPRATPATTRRESITGLFSDSIEDHGVVFDGSTDFLMTPKLSPARFFSSPQNTTTTASGANSVQSTQSRKPFGSFASSEGGEWMYASEGGEWMYDEVRELTDSIRTAVKSVGVIYGESAAELDVVISALLLEETSPDPTTALDLIIHTHFDKLIKEIVASKLFNAADLNSQLYGIFTKAESLERKWQRRFKVLYSDIDKYRTEEMMRSGILHDLKIAPKEEKGHMWIVDNPRCPDFAGSLDHNPGDWWPNLHCAYRDGIVGPVESALTKGKAGVVALALLTGQEVNGPTLNLIDYTKNTYRYSLMLERVPGQVSFNAVLQVPKPSQLDDWVLYEELVCRDYRERHGDGAFGRWKEFEEEQRTEKEQFLKAKALREEINKTAPALNTFTSPTMASSIHNEAMEEPPHKKLKTSPATSSSISTTTTTTTTTTAPTPTASTSNLADSTVAQPNPTATATATPKPKSAKMEDLTMRLCCYGDGAVAKKEVNVGIKCFVNEENPGFQGTLKTRYTDFQVFEIAPDGTIVHLTDDRAPAEKKPPVPTFGSAPAIAASAAPKIKRESSAPATPVKTEPAVEDKKESLAPATPVKTESATEDTKESVAPATPIKIESAANKEEKENVATELTTTPIKTEATVQTGLSKSSCPDTPINPSLQVDDRPKSSTTPTSHSNAQLAKNIEAAFSPNRVNTPPSEDGSDDSIISLEDTNILNQWFGPTLVNQMISLYKDILSKPKSKLESFGDDLESQAIPRAARSPIHGAIKRIFNSKLDSTTKNDKILVYAASANRSWKTRSARSQSQTDARSQISIEAQGSASSTQPSSGPQNQVSRQKQNPRQQQRGQPTGKLGWQDLGGEYLHFTMYKENKDTMEVITYLASCLKIKPRDFAFAGTKDRRAVTVQRVSVRRQYAKSLARLNAHLYAGRLGNFKYEKHGLELGELTGNHFHITLRDCHFGDDQNWTTELKLEHGNKVVGQAVKHLQQHGFINYFGLQRFGTFGIGTDEIGLQILKGDFKGAVDAILTYSDEVFGPPKDFSEPEYGDRVSQYDLDRAQAIIAFRNGGKKSDVLEIMPRKFSGEIAVMRHLMTRNCHNDYEGAIMSIHRNLRSMYLHAYQSLVWNTVASERWARHGNKVVEGDLVLVVPEAAPADEVDESGEVVVHAAADDTAISRDDVYQRARPLTAEEAASGKYNIFDIVLPLPGYDVNYPANAIGDFYKTFMAGPRGGGIDPGNMRRSNKDFSLSGSYRKLMAEVKDCSFELKVYINSLEELVETDWQKLQKSRGEDPMAPRNFYQEERGSGPNNKNARKAEIRSEAIKMKDQYKNSAALQAWKALPDAMPGLDKACADAAALKVAQRKANYPDDLTPVIKDTWIQTDPEDWTKKTGVKSTIVLNEKMASETPVTKSEPEIADAVVSVEEASAVPIPTSPAVKAEEAALVPAPDSVASSSNMDIGFKEDEFDAMDVDDAPVKGFYPKSTFKRLVTHVSGVPIICSETATYIDEEGVERPMFPQDHRIGVVIKFSLGSSQYATIALRELMKAGGVRTFKPDFSRGI</sequence>
<dbReference type="Proteomes" id="UP000006753">
    <property type="component" value="Unassembled WGS sequence"/>
</dbReference>
<dbReference type="InterPro" id="IPR020103">
    <property type="entry name" value="PsdUridine_synth_cat_dom_sf"/>
</dbReference>
<dbReference type="InParanoid" id="K1XYH7"/>
<dbReference type="EMBL" id="JH921434">
    <property type="protein sequence ID" value="EKD17894.1"/>
    <property type="molecule type" value="Genomic_DNA"/>
</dbReference>
<dbReference type="OrthoDB" id="447290at2759"/>
<dbReference type="PANTHER" id="PTHR13326:SF21">
    <property type="entry name" value="PSEUDOURIDYLATE SYNTHASE PUS7L"/>
    <property type="match status" value="1"/>
</dbReference>
<dbReference type="SUPFAM" id="SSF55120">
    <property type="entry name" value="Pseudouridine synthase"/>
    <property type="match status" value="1"/>
</dbReference>
<feature type="compositionally biased region" description="Polar residues" evidence="4">
    <location>
        <begin position="98"/>
        <end position="119"/>
    </location>
</feature>
<dbReference type="HOGENOM" id="CLU_005281_0_2_1"/>
<dbReference type="GO" id="GO:0001522">
    <property type="term" value="P:pseudouridine synthesis"/>
    <property type="evidence" value="ECO:0007669"/>
    <property type="project" value="InterPro"/>
</dbReference>
<dbReference type="GeneID" id="18759601"/>
<dbReference type="PROSITE" id="PS01268">
    <property type="entry name" value="UPF0024"/>
    <property type="match status" value="1"/>
</dbReference>
<dbReference type="InterPro" id="IPR042214">
    <property type="entry name" value="TruD_catalytic"/>
</dbReference>
<reference evidence="6 7" key="1">
    <citation type="journal article" date="2012" name="BMC Genomics">
        <title>Sequencing the genome of Marssonina brunnea reveals fungus-poplar co-evolution.</title>
        <authorList>
            <person name="Zhu S."/>
            <person name="Cao Y.-Z."/>
            <person name="Jiang C."/>
            <person name="Tan B.-Y."/>
            <person name="Wang Z."/>
            <person name="Feng S."/>
            <person name="Zhang L."/>
            <person name="Su X.-H."/>
            <person name="Brejova B."/>
            <person name="Vinar T."/>
            <person name="Xu M."/>
            <person name="Wang M.-X."/>
            <person name="Zhang S.-G."/>
            <person name="Huang M.-R."/>
            <person name="Wu R."/>
            <person name="Zhou Y."/>
        </authorList>
    </citation>
    <scope>NUCLEOTIDE SEQUENCE [LARGE SCALE GENOMIC DNA]</scope>
    <source>
        <strain evidence="6 7">MB_m1</strain>
    </source>
</reference>
<evidence type="ECO:0000313" key="7">
    <source>
        <dbReference type="Proteomes" id="UP000006753"/>
    </source>
</evidence>
<keyword evidence="3" id="KW-0413">Isomerase</keyword>
<keyword evidence="7" id="KW-1185">Reference proteome</keyword>
<proteinExistence type="inferred from homology"/>
<feature type="compositionally biased region" description="Low complexity" evidence="4">
    <location>
        <begin position="873"/>
        <end position="888"/>
    </location>
</feature>
<name>K1XYH7_MARBU</name>
<feature type="domain" description="TRUD" evidence="5">
    <location>
        <begin position="1029"/>
        <end position="1295"/>
    </location>
</feature>
<dbReference type="Pfam" id="PF01142">
    <property type="entry name" value="TruD"/>
    <property type="match status" value="1"/>
</dbReference>
<accession>K1XYH7</accession>
<feature type="region of interest" description="Disordered" evidence="4">
    <location>
        <begin position="97"/>
        <end position="125"/>
    </location>
</feature>
<organism evidence="6 7">
    <name type="scientific">Marssonina brunnea f. sp. multigermtubi (strain MB_m1)</name>
    <name type="common">Marssonina leaf spot fungus</name>
    <dbReference type="NCBI Taxonomy" id="1072389"/>
    <lineage>
        <taxon>Eukaryota</taxon>
        <taxon>Fungi</taxon>
        <taxon>Dikarya</taxon>
        <taxon>Ascomycota</taxon>
        <taxon>Pezizomycotina</taxon>
        <taxon>Leotiomycetes</taxon>
        <taxon>Helotiales</taxon>
        <taxon>Drepanopezizaceae</taxon>
        <taxon>Drepanopeziza</taxon>
    </lineage>
</organism>
<dbReference type="FunFam" id="3.30.2350.20:FF:000009">
    <property type="entry name" value="Pseudouridine synthase TruD/Pus7, putative"/>
    <property type="match status" value="1"/>
</dbReference>
<feature type="region of interest" description="Disordered" evidence="4">
    <location>
        <begin position="450"/>
        <end position="513"/>
    </location>
</feature>
<feature type="compositionally biased region" description="Low complexity" evidence="4">
    <location>
        <begin position="499"/>
        <end position="511"/>
    </location>
</feature>
<dbReference type="PROSITE" id="PS50984">
    <property type="entry name" value="TRUD"/>
    <property type="match status" value="1"/>
</dbReference>
<feature type="compositionally biased region" description="Low complexity" evidence="4">
    <location>
        <begin position="461"/>
        <end position="489"/>
    </location>
</feature>
<dbReference type="InterPro" id="IPR001656">
    <property type="entry name" value="PsdUridine_synth_TruD"/>
</dbReference>
<keyword evidence="2" id="KW-0819">tRNA processing</keyword>
<dbReference type="CDD" id="cd02576">
    <property type="entry name" value="PseudoU_synth_ScPUS7"/>
    <property type="match status" value="1"/>
</dbReference>
<gene>
    <name evidence="6" type="ORF">MBM_03666</name>
</gene>
<feature type="compositionally biased region" description="Polar residues" evidence="4">
    <location>
        <begin position="841"/>
        <end position="872"/>
    </location>
</feature>
<evidence type="ECO:0000256" key="4">
    <source>
        <dbReference type="SAM" id="MobiDB-lite"/>
    </source>
</evidence>
<evidence type="ECO:0000313" key="6">
    <source>
        <dbReference type="EMBL" id="EKD17894.1"/>
    </source>
</evidence>
<protein>
    <recommendedName>
        <fullName evidence="5">TRUD domain-containing protein</fullName>
    </recommendedName>
</protein>
<dbReference type="GO" id="GO:0003723">
    <property type="term" value="F:RNA binding"/>
    <property type="evidence" value="ECO:0007669"/>
    <property type="project" value="InterPro"/>
</dbReference>
<feature type="compositionally biased region" description="Polar residues" evidence="4">
    <location>
        <begin position="710"/>
        <end position="722"/>
    </location>
</feature>
<feature type="region of interest" description="Disordered" evidence="4">
    <location>
        <begin position="600"/>
        <end position="748"/>
    </location>
</feature>
<evidence type="ECO:0000256" key="2">
    <source>
        <dbReference type="ARBA" id="ARBA00022694"/>
    </source>
</evidence>
<evidence type="ECO:0000256" key="3">
    <source>
        <dbReference type="ARBA" id="ARBA00023235"/>
    </source>
</evidence>
<dbReference type="GO" id="GO:0005634">
    <property type="term" value="C:nucleus"/>
    <property type="evidence" value="ECO:0007669"/>
    <property type="project" value="TreeGrafter"/>
</dbReference>
<dbReference type="InterPro" id="IPR011760">
    <property type="entry name" value="PsdUridine_synth_TruD_insert"/>
</dbReference>
<feature type="region of interest" description="Disordered" evidence="4">
    <location>
        <begin position="837"/>
        <end position="895"/>
    </location>
</feature>
<feature type="region of interest" description="Disordered" evidence="4">
    <location>
        <begin position="1324"/>
        <end position="1349"/>
    </location>
</feature>
<dbReference type="Gene3D" id="3.30.2350.20">
    <property type="entry name" value="TruD, catalytic domain"/>
    <property type="match status" value="3"/>
</dbReference>